<proteinExistence type="predicted"/>
<dbReference type="AlphaFoldDB" id="A0A1I6MKY4"/>
<accession>A0A1I6MKY4</accession>
<dbReference type="InterPro" id="IPR006311">
    <property type="entry name" value="TAT_signal"/>
</dbReference>
<dbReference type="EMBL" id="FOZL01000001">
    <property type="protein sequence ID" value="SFS16363.1"/>
    <property type="molecule type" value="Genomic_DNA"/>
</dbReference>
<dbReference type="Proteomes" id="UP000199024">
    <property type="component" value="Unassembled WGS sequence"/>
</dbReference>
<gene>
    <name evidence="1" type="ORF">SAMN05421771_2901</name>
</gene>
<dbReference type="RefSeq" id="WP_089839908.1">
    <property type="nucleotide sequence ID" value="NZ_FOZL01000001.1"/>
</dbReference>
<name>A0A1I6MKY4_9BACT</name>
<dbReference type="STRING" id="474950.SAMN05421771_2901"/>
<evidence type="ECO:0000313" key="2">
    <source>
        <dbReference type="Proteomes" id="UP000199024"/>
    </source>
</evidence>
<dbReference type="PANTHER" id="PTHR43737">
    <property type="entry name" value="BLL7424 PROTEIN"/>
    <property type="match status" value="1"/>
</dbReference>
<dbReference type="PANTHER" id="PTHR43737:SF1">
    <property type="entry name" value="DUF1501 DOMAIN-CONTAINING PROTEIN"/>
    <property type="match status" value="1"/>
</dbReference>
<organism evidence="1 2">
    <name type="scientific">Granulicella pectinivorans</name>
    <dbReference type="NCBI Taxonomy" id="474950"/>
    <lineage>
        <taxon>Bacteria</taxon>
        <taxon>Pseudomonadati</taxon>
        <taxon>Acidobacteriota</taxon>
        <taxon>Terriglobia</taxon>
        <taxon>Terriglobales</taxon>
        <taxon>Acidobacteriaceae</taxon>
        <taxon>Granulicella</taxon>
    </lineage>
</organism>
<protein>
    <submittedName>
        <fullName evidence="1">Uncharacterized conserved protein, DUF1501 family</fullName>
    </submittedName>
</protein>
<evidence type="ECO:0000313" key="1">
    <source>
        <dbReference type="EMBL" id="SFS16363.1"/>
    </source>
</evidence>
<dbReference type="PROSITE" id="PS51318">
    <property type="entry name" value="TAT"/>
    <property type="match status" value="1"/>
</dbReference>
<dbReference type="Pfam" id="PF07394">
    <property type="entry name" value="DUF1501"/>
    <property type="match status" value="1"/>
</dbReference>
<dbReference type="OrthoDB" id="9779968at2"/>
<keyword evidence="2" id="KW-1185">Reference proteome</keyword>
<sequence length="439" mass="46869">MGNRNLGLMDESNWGCDMHGRDLARRAISRRGFMKNGALALVGTSVIPAFLMKSVMAEATTAAANGKKLVVLFQRGAADGLNIVVPYQEKNYYAMRPTIAIQQKDVLDLNGFFGLHPAMAAFKPLYDGGHLAIIHAAGSPDSTRSHFDAQDYMESGTPGVKATQDGWLNRALAAGPVEGKPSAFRAVALGTQVPRTLQGKLPAIAVNNLEDFSVGGKGPQASPISNAFQAMYDESTDAVLHGTGQETFEAVKMLKASDPAHYRPAAGVVYPAGPFGNSLKQIAQLMKANLGVEAAFSDIGGWDTHQNQGNSTGQLANRLKEFSESIAAFWKDMGQDADNITLVTMSEFGRTARQNGTGGTDHGHANVMFVLGGKVKGGKVYGKWPGLSNDQLNEGRDLAVTTDFRNVLGEAAFKTLGSKNLEAVFPGSQVRQETFLNFI</sequence>
<dbReference type="InterPro" id="IPR010869">
    <property type="entry name" value="DUF1501"/>
</dbReference>
<reference evidence="1 2" key="1">
    <citation type="submission" date="2016-10" db="EMBL/GenBank/DDBJ databases">
        <authorList>
            <person name="de Groot N.N."/>
        </authorList>
    </citation>
    <scope>NUCLEOTIDE SEQUENCE [LARGE SCALE GENOMIC DNA]</scope>
    <source>
        <strain evidence="1 2">DSM 21001</strain>
    </source>
</reference>